<dbReference type="AlphaFoldDB" id="A0A8K9V2L4"/>
<feature type="domain" description="PX" evidence="1">
    <location>
        <begin position="1"/>
        <end position="123"/>
    </location>
</feature>
<reference evidence="2" key="1">
    <citation type="submission" date="2020-07" db="EMBL/GenBank/DDBJ databases">
        <title>A long reads based de novo assembly of the rainbow trout Arlee double haploid line genome.</title>
        <authorList>
            <person name="Gao G."/>
            <person name="Palti Y."/>
        </authorList>
    </citation>
    <scope>NUCLEOTIDE SEQUENCE [LARGE SCALE GENOMIC DNA]</scope>
</reference>
<proteinExistence type="predicted"/>
<dbReference type="InterPro" id="IPR036871">
    <property type="entry name" value="PX_dom_sf"/>
</dbReference>
<protein>
    <recommendedName>
        <fullName evidence="1">PX domain-containing protein</fullName>
    </recommendedName>
</protein>
<evidence type="ECO:0000313" key="2">
    <source>
        <dbReference type="Ensembl" id="ENSOMYP00000114240.1"/>
    </source>
</evidence>
<dbReference type="PROSITE" id="PS50195">
    <property type="entry name" value="PX"/>
    <property type="match status" value="1"/>
</dbReference>
<dbReference type="SUPFAM" id="SSF64268">
    <property type="entry name" value="PX domain"/>
    <property type="match status" value="1"/>
</dbReference>
<reference evidence="2" key="2">
    <citation type="submission" date="2025-08" db="UniProtKB">
        <authorList>
            <consortium name="Ensembl"/>
        </authorList>
    </citation>
    <scope>IDENTIFICATION</scope>
</reference>
<dbReference type="InterPro" id="IPR001683">
    <property type="entry name" value="PX_dom"/>
</dbReference>
<name>A0A8K9V2L4_ONCMY</name>
<dbReference type="GO" id="GO:0035091">
    <property type="term" value="F:phosphatidylinositol binding"/>
    <property type="evidence" value="ECO:0007669"/>
    <property type="project" value="InterPro"/>
</dbReference>
<evidence type="ECO:0000259" key="1">
    <source>
        <dbReference type="PROSITE" id="PS50195"/>
    </source>
</evidence>
<dbReference type="PANTHER" id="PTHR45850">
    <property type="entry name" value="SORTING NEXIN FAMILY MEMBER"/>
    <property type="match status" value="1"/>
</dbReference>
<accession>A0A8K9V2L4</accession>
<dbReference type="GeneTree" id="ENSGT00940000175117"/>
<dbReference type="Gene3D" id="3.30.1520.10">
    <property type="entry name" value="Phox-like domain"/>
    <property type="match status" value="1"/>
</dbReference>
<evidence type="ECO:0000313" key="3">
    <source>
        <dbReference type="Proteomes" id="UP000694395"/>
    </source>
</evidence>
<sequence length="237" mass="26566">IRVTEAVRDGDALTFIVISQKVSSSGEYHVARTHEDFQWLQQCLFSQEVVPGILGVIFPPLPAKPQLNAPAKVLKQLGFLAMGEDWRMYCMALETYLQQVAAHTTLSKNKCLENFLTSSEVCYYHKTLFSFSSCLILPFSQCPILSCSILSSFVRLDGECHCTAIFRSLQRCSIRFRSGLWLGHSRTFRDLSRSHPCVVLAVCLGSLSCWKGNLHPSRGPEHSGADFHQGSLCTLFR</sequence>
<reference evidence="2" key="3">
    <citation type="submission" date="2025-09" db="UniProtKB">
        <authorList>
            <consortium name="Ensembl"/>
        </authorList>
    </citation>
    <scope>IDENTIFICATION</scope>
</reference>
<dbReference type="PANTHER" id="PTHR45850:SF2">
    <property type="entry name" value="SORTING NEXIN-5-LIKE"/>
    <property type="match status" value="1"/>
</dbReference>
<dbReference type="Pfam" id="PF00787">
    <property type="entry name" value="PX"/>
    <property type="match status" value="1"/>
</dbReference>
<keyword evidence="3" id="KW-1185">Reference proteome</keyword>
<dbReference type="Ensembl" id="ENSOMYT00000129923.1">
    <property type="protein sequence ID" value="ENSOMYP00000114240.1"/>
    <property type="gene ID" value="ENSOMYG00000047184.2"/>
</dbReference>
<organism evidence="2 3">
    <name type="scientific">Oncorhynchus mykiss</name>
    <name type="common">Rainbow trout</name>
    <name type="synonym">Salmo gairdneri</name>
    <dbReference type="NCBI Taxonomy" id="8022"/>
    <lineage>
        <taxon>Eukaryota</taxon>
        <taxon>Metazoa</taxon>
        <taxon>Chordata</taxon>
        <taxon>Craniata</taxon>
        <taxon>Vertebrata</taxon>
        <taxon>Euteleostomi</taxon>
        <taxon>Actinopterygii</taxon>
        <taxon>Neopterygii</taxon>
        <taxon>Teleostei</taxon>
        <taxon>Protacanthopterygii</taxon>
        <taxon>Salmoniformes</taxon>
        <taxon>Salmonidae</taxon>
        <taxon>Salmoninae</taxon>
        <taxon>Oncorhynchus</taxon>
    </lineage>
</organism>
<dbReference type="Proteomes" id="UP000694395">
    <property type="component" value="Chromosome 7"/>
</dbReference>